<sequence>MKNRIMWDAYDRKARVYPAFFVLIPVLTLHYLYLEKEFSEWNTLLTALKSITIISFPLLLLYFTIEQSRFIGKAIFENWYFKGNLFMPTTNFLLHSTKHLSSTYKREIRKKIKTDFSLSLSSNDQEQTDGLEARRKISEAVALIREKVRGENFVLKYNIHYGIARNLAGGSVIALATSIVDYIIFKYVETQQFAAVLSILLIIVYSSLLLSSKFVMVYLGNNYAERLYTEYMK</sequence>
<keyword evidence="1" id="KW-1133">Transmembrane helix</keyword>
<reference evidence="2" key="1">
    <citation type="submission" date="2021-10" db="EMBL/GenBank/DDBJ databases">
        <authorList>
            <person name="Dean J.D."/>
            <person name="Kim M.K."/>
            <person name="Newey C.N."/>
            <person name="Stoker T.S."/>
            <person name="Thompson D.W."/>
            <person name="Grose J.H."/>
        </authorList>
    </citation>
    <scope>NUCLEOTIDE SEQUENCE</scope>
    <source>
        <strain evidence="2">BT635</strain>
    </source>
</reference>
<feature type="transmembrane region" description="Helical" evidence="1">
    <location>
        <begin position="16"/>
        <end position="34"/>
    </location>
</feature>
<keyword evidence="1" id="KW-0812">Transmembrane</keyword>
<keyword evidence="1" id="KW-0472">Membrane</keyword>
<dbReference type="EMBL" id="JAJADQ010000001">
    <property type="protein sequence ID" value="MCB2376384.1"/>
    <property type="molecule type" value="Genomic_DNA"/>
</dbReference>
<feature type="transmembrane region" description="Helical" evidence="1">
    <location>
        <begin position="166"/>
        <end position="185"/>
    </location>
</feature>
<feature type="transmembrane region" description="Helical" evidence="1">
    <location>
        <begin position="191"/>
        <end position="210"/>
    </location>
</feature>
<evidence type="ECO:0000256" key="1">
    <source>
        <dbReference type="SAM" id="Phobius"/>
    </source>
</evidence>
<proteinExistence type="predicted"/>
<feature type="transmembrane region" description="Helical" evidence="1">
    <location>
        <begin position="46"/>
        <end position="65"/>
    </location>
</feature>
<name>A0ABS8AAE4_9BACT</name>
<dbReference type="RefSeq" id="WP_226182256.1">
    <property type="nucleotide sequence ID" value="NZ_JAJADQ010000001.1"/>
</dbReference>
<gene>
    <name evidence="2" type="ORF">LGH70_02250</name>
</gene>
<keyword evidence="3" id="KW-1185">Reference proteome</keyword>
<evidence type="ECO:0000313" key="3">
    <source>
        <dbReference type="Proteomes" id="UP001165297"/>
    </source>
</evidence>
<evidence type="ECO:0000313" key="2">
    <source>
        <dbReference type="EMBL" id="MCB2376384.1"/>
    </source>
</evidence>
<comment type="caution">
    <text evidence="2">The sequence shown here is derived from an EMBL/GenBank/DDBJ whole genome shotgun (WGS) entry which is preliminary data.</text>
</comment>
<organism evidence="2 3">
    <name type="scientific">Hymenobacter nitidus</name>
    <dbReference type="NCBI Taxonomy" id="2880929"/>
    <lineage>
        <taxon>Bacteria</taxon>
        <taxon>Pseudomonadati</taxon>
        <taxon>Bacteroidota</taxon>
        <taxon>Cytophagia</taxon>
        <taxon>Cytophagales</taxon>
        <taxon>Hymenobacteraceae</taxon>
        <taxon>Hymenobacter</taxon>
    </lineage>
</organism>
<accession>A0ABS8AAE4</accession>
<protein>
    <submittedName>
        <fullName evidence="2">Uncharacterized protein</fullName>
    </submittedName>
</protein>
<dbReference type="Proteomes" id="UP001165297">
    <property type="component" value="Unassembled WGS sequence"/>
</dbReference>